<feature type="transmembrane region" description="Helical" evidence="7">
    <location>
        <begin position="20"/>
        <end position="42"/>
    </location>
</feature>
<feature type="transmembrane region" description="Helical" evidence="7">
    <location>
        <begin position="142"/>
        <end position="163"/>
    </location>
</feature>
<feature type="transmembrane region" description="Helical" evidence="7">
    <location>
        <begin position="48"/>
        <end position="70"/>
    </location>
</feature>
<dbReference type="EMBL" id="JBHSBC010000032">
    <property type="protein sequence ID" value="MFC3983811.1"/>
    <property type="molecule type" value="Genomic_DNA"/>
</dbReference>
<feature type="transmembrane region" description="Helical" evidence="7">
    <location>
        <begin position="107"/>
        <end position="130"/>
    </location>
</feature>
<keyword evidence="3" id="KW-1003">Cell membrane</keyword>
<feature type="transmembrane region" description="Helical" evidence="7">
    <location>
        <begin position="169"/>
        <end position="190"/>
    </location>
</feature>
<evidence type="ECO:0000256" key="3">
    <source>
        <dbReference type="ARBA" id="ARBA00022475"/>
    </source>
</evidence>
<dbReference type="Proteomes" id="UP001595698">
    <property type="component" value="Unassembled WGS sequence"/>
</dbReference>
<evidence type="ECO:0000259" key="8">
    <source>
        <dbReference type="PROSITE" id="PS50850"/>
    </source>
</evidence>
<keyword evidence="10" id="KW-1185">Reference proteome</keyword>
<organism evidence="9 10">
    <name type="scientific">Streptosporangium jomthongense</name>
    <dbReference type="NCBI Taxonomy" id="1193683"/>
    <lineage>
        <taxon>Bacteria</taxon>
        <taxon>Bacillati</taxon>
        <taxon>Actinomycetota</taxon>
        <taxon>Actinomycetes</taxon>
        <taxon>Streptosporangiales</taxon>
        <taxon>Streptosporangiaceae</taxon>
        <taxon>Streptosporangium</taxon>
    </lineage>
</organism>
<dbReference type="PANTHER" id="PTHR23517">
    <property type="entry name" value="RESISTANCE PROTEIN MDTM, PUTATIVE-RELATED-RELATED"/>
    <property type="match status" value="1"/>
</dbReference>
<dbReference type="PANTHER" id="PTHR23517:SF2">
    <property type="entry name" value="MULTIDRUG RESISTANCE PROTEIN MDTH"/>
    <property type="match status" value="1"/>
</dbReference>
<evidence type="ECO:0000313" key="10">
    <source>
        <dbReference type="Proteomes" id="UP001595698"/>
    </source>
</evidence>
<evidence type="ECO:0000256" key="4">
    <source>
        <dbReference type="ARBA" id="ARBA00022692"/>
    </source>
</evidence>
<dbReference type="Gene3D" id="1.20.1250.20">
    <property type="entry name" value="MFS general substrate transporter like domains"/>
    <property type="match status" value="1"/>
</dbReference>
<gene>
    <name evidence="9" type="ORF">ACFOYY_27020</name>
</gene>
<dbReference type="Pfam" id="PF07690">
    <property type="entry name" value="MFS_1"/>
    <property type="match status" value="1"/>
</dbReference>
<dbReference type="PROSITE" id="PS50850">
    <property type="entry name" value="MFS"/>
    <property type="match status" value="1"/>
</dbReference>
<evidence type="ECO:0000313" key="9">
    <source>
        <dbReference type="EMBL" id="MFC3983811.1"/>
    </source>
</evidence>
<dbReference type="InterPro" id="IPR001958">
    <property type="entry name" value="Tet-R_TetA/multi-R_MdtG-like"/>
</dbReference>
<feature type="domain" description="Major facilitator superfamily (MFS) profile" evidence="8">
    <location>
        <begin position="1"/>
        <end position="394"/>
    </location>
</feature>
<keyword evidence="4 7" id="KW-0812">Transmembrane</keyword>
<feature type="transmembrane region" description="Helical" evidence="7">
    <location>
        <begin position="252"/>
        <end position="270"/>
    </location>
</feature>
<feature type="transmembrane region" description="Helical" evidence="7">
    <location>
        <begin position="219"/>
        <end position="240"/>
    </location>
</feature>
<dbReference type="PRINTS" id="PR01035">
    <property type="entry name" value="TCRTETA"/>
</dbReference>
<protein>
    <submittedName>
        <fullName evidence="9">MDR family MFS transporter</fullName>
    </submittedName>
</protein>
<feature type="transmembrane region" description="Helical" evidence="7">
    <location>
        <begin position="282"/>
        <end position="301"/>
    </location>
</feature>
<keyword evidence="6 7" id="KW-0472">Membrane</keyword>
<comment type="subcellular location">
    <subcellularLocation>
        <location evidence="1">Cell membrane</location>
        <topology evidence="1">Multi-pass membrane protein</topology>
    </subcellularLocation>
</comment>
<dbReference type="CDD" id="cd17329">
    <property type="entry name" value="MFS_MdtH_MDR_like"/>
    <property type="match status" value="1"/>
</dbReference>
<feature type="transmembrane region" description="Helical" evidence="7">
    <location>
        <begin position="370"/>
        <end position="389"/>
    </location>
</feature>
<dbReference type="InterPro" id="IPR050171">
    <property type="entry name" value="MFS_Transporters"/>
</dbReference>
<keyword evidence="5 7" id="KW-1133">Transmembrane helix</keyword>
<feature type="transmembrane region" description="Helical" evidence="7">
    <location>
        <begin position="82"/>
        <end position="101"/>
    </location>
</feature>
<dbReference type="InterPro" id="IPR036259">
    <property type="entry name" value="MFS_trans_sf"/>
</dbReference>
<evidence type="ECO:0000256" key="2">
    <source>
        <dbReference type="ARBA" id="ARBA00022448"/>
    </source>
</evidence>
<keyword evidence="2" id="KW-0813">Transport</keyword>
<accession>A0ABV8F7F5</accession>
<dbReference type="RefSeq" id="WP_386193174.1">
    <property type="nucleotide sequence ID" value="NZ_JBHSBC010000032.1"/>
</dbReference>
<sequence>MTATTTSLTRRIMGLPREAWVICAGMFVNKFGAFLNVFLVLYLTHRGYSAFLAGLALGAVGFGGFLGNAVGGSIADLIGRRWTIVASMFGTAVFTLLVPLADTIGVIVALSLAVGFLAQLYRPAAGAILVDTVPARDLIAAVSLLRLAMNLGMAVGGVVGGLLSVLSYTYLFVGNAVTCLLFGLLVLTLLPETRPAPPEHEGAGARGGYRTVFRDRAMVLYLLSMTAATYVYTQTIATLPLHVRNQGLGTEFYGLLLGVNALLIVLFELPLVRFTERRQPRYVIAAGVVLLGAGVALTGVADERAALVATVALWTLGEMVYTPVATAYPGLLAPGHLRGRYQGAEGVAVTVAQTAGPAAGGFLYGHTAAGHWALCGVVAVLGAGFMLAARPTGTAT</sequence>
<proteinExistence type="predicted"/>
<evidence type="ECO:0000256" key="5">
    <source>
        <dbReference type="ARBA" id="ARBA00022989"/>
    </source>
</evidence>
<reference evidence="10" key="1">
    <citation type="journal article" date="2019" name="Int. J. Syst. Evol. Microbiol.">
        <title>The Global Catalogue of Microorganisms (GCM) 10K type strain sequencing project: providing services to taxonomists for standard genome sequencing and annotation.</title>
        <authorList>
            <consortium name="The Broad Institute Genomics Platform"/>
            <consortium name="The Broad Institute Genome Sequencing Center for Infectious Disease"/>
            <person name="Wu L."/>
            <person name="Ma J."/>
        </authorList>
    </citation>
    <scope>NUCLEOTIDE SEQUENCE [LARGE SCALE GENOMIC DNA]</scope>
    <source>
        <strain evidence="10">TBRC 7912</strain>
    </source>
</reference>
<dbReference type="InterPro" id="IPR011701">
    <property type="entry name" value="MFS"/>
</dbReference>
<dbReference type="SUPFAM" id="SSF103473">
    <property type="entry name" value="MFS general substrate transporter"/>
    <property type="match status" value="1"/>
</dbReference>
<evidence type="ECO:0000256" key="1">
    <source>
        <dbReference type="ARBA" id="ARBA00004651"/>
    </source>
</evidence>
<evidence type="ECO:0000256" key="6">
    <source>
        <dbReference type="ARBA" id="ARBA00023136"/>
    </source>
</evidence>
<name>A0ABV8F7F5_9ACTN</name>
<evidence type="ECO:0000256" key="7">
    <source>
        <dbReference type="SAM" id="Phobius"/>
    </source>
</evidence>
<comment type="caution">
    <text evidence="9">The sequence shown here is derived from an EMBL/GenBank/DDBJ whole genome shotgun (WGS) entry which is preliminary data.</text>
</comment>
<dbReference type="InterPro" id="IPR020846">
    <property type="entry name" value="MFS_dom"/>
</dbReference>